<dbReference type="PRINTS" id="PR00080">
    <property type="entry name" value="SDRFAMILY"/>
</dbReference>
<dbReference type="InterPro" id="IPR002347">
    <property type="entry name" value="SDR_fam"/>
</dbReference>
<evidence type="ECO:0000313" key="3">
    <source>
        <dbReference type="Proteomes" id="UP001652621"/>
    </source>
</evidence>
<reference evidence="4" key="1">
    <citation type="submission" date="2025-08" db="UniProtKB">
        <authorList>
            <consortium name="RefSeq"/>
        </authorList>
    </citation>
    <scope>IDENTIFICATION</scope>
    <source>
        <strain evidence="4">Aabys</strain>
        <tissue evidence="4">Whole body</tissue>
    </source>
</reference>
<dbReference type="PRINTS" id="PR00081">
    <property type="entry name" value="GDHRDH"/>
</dbReference>
<dbReference type="PANTHER" id="PTHR43157:SF31">
    <property type="entry name" value="PHOSPHATIDYLINOSITOL-GLYCAN BIOSYNTHESIS CLASS F PROTEIN"/>
    <property type="match status" value="1"/>
</dbReference>
<keyword evidence="1" id="KW-0560">Oxidoreductase</keyword>
<dbReference type="Gene3D" id="3.40.50.720">
    <property type="entry name" value="NAD(P)-binding Rossmann-like Domain"/>
    <property type="match status" value="1"/>
</dbReference>
<dbReference type="InterPro" id="IPR036291">
    <property type="entry name" value="NAD(P)-bd_dom_sf"/>
</dbReference>
<evidence type="ECO:0000256" key="2">
    <source>
        <dbReference type="RuleBase" id="RU000363"/>
    </source>
</evidence>
<organism evidence="3 4">
    <name type="scientific">Musca domestica</name>
    <name type="common">House fly</name>
    <dbReference type="NCBI Taxonomy" id="7370"/>
    <lineage>
        <taxon>Eukaryota</taxon>
        <taxon>Metazoa</taxon>
        <taxon>Ecdysozoa</taxon>
        <taxon>Arthropoda</taxon>
        <taxon>Hexapoda</taxon>
        <taxon>Insecta</taxon>
        <taxon>Pterygota</taxon>
        <taxon>Neoptera</taxon>
        <taxon>Endopterygota</taxon>
        <taxon>Diptera</taxon>
        <taxon>Brachycera</taxon>
        <taxon>Muscomorpha</taxon>
        <taxon>Muscoidea</taxon>
        <taxon>Muscidae</taxon>
        <taxon>Musca</taxon>
    </lineage>
</organism>
<dbReference type="Pfam" id="PF00106">
    <property type="entry name" value="adh_short"/>
    <property type="match status" value="1"/>
</dbReference>
<gene>
    <name evidence="4" type="primary">LOC101900812</name>
</gene>
<comment type="similarity">
    <text evidence="2">Belongs to the short-chain dehydrogenases/reductases (SDR) family.</text>
</comment>
<dbReference type="SUPFAM" id="SSF51735">
    <property type="entry name" value="NAD(P)-binding Rossmann-fold domains"/>
    <property type="match status" value="1"/>
</dbReference>
<dbReference type="CDD" id="cd05327">
    <property type="entry name" value="retinol-DH_like_SDR_c_like"/>
    <property type="match status" value="1"/>
</dbReference>
<name>A0ABM3UM62_MUSDO</name>
<accession>A0ABM3UM62</accession>
<dbReference type="GeneID" id="101900812"/>
<evidence type="ECO:0000256" key="1">
    <source>
        <dbReference type="ARBA" id="ARBA00023002"/>
    </source>
</evidence>
<dbReference type="Proteomes" id="UP001652621">
    <property type="component" value="Unplaced"/>
</dbReference>
<protein>
    <submittedName>
        <fullName evidence="4">Retinol dehydrogenase 12-like</fullName>
    </submittedName>
</protein>
<keyword evidence="3" id="KW-1185">Reference proteome</keyword>
<evidence type="ECO:0000313" key="4">
    <source>
        <dbReference type="RefSeq" id="XP_058974611.1"/>
    </source>
</evidence>
<proteinExistence type="inferred from homology"/>
<sequence length="339" mass="38385">MPVAEFLNRYFCTKQVQVFCFEGGPYFDFAFWSLASLLSIALFYKWREGPSYKKPNRIDGKVVIVTGCNTGIGKEVALEMAKRGARVYMACRDFNKCEKARREIVLLSGNTNVFNRILDLSSLQSVREFAEKFNSEERRLDILVNNAGIMAPPRKLTTDGFEQQFGVNHLGHFLLTNLLLDKLKASAPSRVVVLSSLAHIFGRIQKDDINSEQSYDPFKAYAQSKLANILFTRKLAKMLKDAKVDVNCLHPGSVQSELSRNNILLKVFSAIFSKFILRSTKGGAQTVLYLALDPDMEGITGGYYDRMELAPLTRKARDDEMADWLWKKSEEMVGLKKSD</sequence>
<dbReference type="RefSeq" id="XP_058974611.1">
    <property type="nucleotide sequence ID" value="XM_059118628.1"/>
</dbReference>
<dbReference type="PANTHER" id="PTHR43157">
    <property type="entry name" value="PHOSPHATIDYLINOSITOL-GLYCAN BIOSYNTHESIS CLASS F PROTEIN-RELATED"/>
    <property type="match status" value="1"/>
</dbReference>